<dbReference type="InterPro" id="IPR036264">
    <property type="entry name" value="Bact_exopeptidase_dim_dom"/>
</dbReference>
<organism evidence="6 7">
    <name type="scientific">Candidula unifasciata</name>
    <dbReference type="NCBI Taxonomy" id="100452"/>
    <lineage>
        <taxon>Eukaryota</taxon>
        <taxon>Metazoa</taxon>
        <taxon>Spiralia</taxon>
        <taxon>Lophotrochozoa</taxon>
        <taxon>Mollusca</taxon>
        <taxon>Gastropoda</taxon>
        <taxon>Heterobranchia</taxon>
        <taxon>Euthyneura</taxon>
        <taxon>Panpulmonata</taxon>
        <taxon>Eupulmonata</taxon>
        <taxon>Stylommatophora</taxon>
        <taxon>Helicina</taxon>
        <taxon>Helicoidea</taxon>
        <taxon>Geomitridae</taxon>
        <taxon>Candidula</taxon>
    </lineage>
</organism>
<dbReference type="GO" id="GO:0046872">
    <property type="term" value="F:metal ion binding"/>
    <property type="evidence" value="ECO:0007669"/>
    <property type="project" value="UniProtKB-KW"/>
</dbReference>
<dbReference type="Gene3D" id="1.10.150.900">
    <property type="match status" value="1"/>
</dbReference>
<accession>A0A8S3YPK2</accession>
<feature type="binding site" evidence="4">
    <location>
        <position position="110"/>
    </location>
    <ligand>
        <name>Zn(2+)</name>
        <dbReference type="ChEBI" id="CHEBI:29105"/>
        <label>1</label>
    </ligand>
</feature>
<keyword evidence="2" id="KW-0378">Hydrolase</keyword>
<gene>
    <name evidence="6" type="ORF">CUNI_LOCUS3926</name>
</gene>
<dbReference type="GO" id="GO:0004046">
    <property type="term" value="F:aminoacylase activity"/>
    <property type="evidence" value="ECO:0007669"/>
    <property type="project" value="TreeGrafter"/>
</dbReference>
<dbReference type="Pfam" id="PF01546">
    <property type="entry name" value="Peptidase_M20"/>
    <property type="match status" value="1"/>
</dbReference>
<comment type="similarity">
    <text evidence="1">Belongs to the peptidase M20A family.</text>
</comment>
<proteinExistence type="inferred from homology"/>
<feature type="active site" evidence="3">
    <location>
        <position position="79"/>
    </location>
</feature>
<dbReference type="SUPFAM" id="SSF53187">
    <property type="entry name" value="Zn-dependent exopeptidases"/>
    <property type="match status" value="1"/>
</dbReference>
<keyword evidence="4" id="KW-0479">Metal-binding</keyword>
<name>A0A8S3YPK2_9EUPU</name>
<dbReference type="PANTHER" id="PTHR45892:SF1">
    <property type="entry name" value="AMINOACYLASE-1"/>
    <property type="match status" value="1"/>
</dbReference>
<dbReference type="SUPFAM" id="SSF55031">
    <property type="entry name" value="Bacterial exopeptidase dimerisation domain"/>
    <property type="match status" value="1"/>
</dbReference>
<dbReference type="FunFam" id="1.10.150.900:FF:000001">
    <property type="entry name" value="Aminoacylase-1, putative"/>
    <property type="match status" value="1"/>
</dbReference>
<dbReference type="InterPro" id="IPR052083">
    <property type="entry name" value="Aminoacylase-1_M20A"/>
</dbReference>
<dbReference type="Gene3D" id="3.40.630.10">
    <property type="entry name" value="Zn peptidases"/>
    <property type="match status" value="1"/>
</dbReference>
<dbReference type="InterPro" id="IPR011650">
    <property type="entry name" value="Peptidase_M20_dimer"/>
</dbReference>
<dbReference type="Pfam" id="PF07687">
    <property type="entry name" value="M20_dimer"/>
    <property type="match status" value="1"/>
</dbReference>
<dbReference type="OrthoDB" id="3064516at2759"/>
<dbReference type="InterPro" id="IPR001261">
    <property type="entry name" value="ArgE/DapE_CS"/>
</dbReference>
<feature type="domain" description="Peptidase M20 dimerisation" evidence="5">
    <location>
        <begin position="184"/>
        <end position="267"/>
    </location>
</feature>
<feature type="binding site" evidence="4">
    <location>
        <position position="145"/>
    </location>
    <ligand>
        <name>Zn(2+)</name>
        <dbReference type="ChEBI" id="CHEBI:29105"/>
        <label>2</label>
    </ligand>
</feature>
<sequence>MEGVEDPGVSRFREYLRINTMQPTPDYDAALDFLRKQAEAIGLEFRVLESGVKDKPIGLITWKGTRPELKSVLLTSHMDVVPVFEEHWKYPPFSAHKDEKGDIFARGAQDMKCVTSWYLEAIRRLKTQGQTFLRTIHLLFTSDEEVGSKPSELFSQSKDFQKLNVTFGLDEGIASPDEKMRVFYGERSIWWIKITFKGQPGHGSQFKKNPEQGLGSFLTVNMTQIEGGVQPNVVPAALSAVFDMRIPPTENLAALKKKISQWCQEAGDDVITEMLVDGNSSETVSLTDENPWWIAFQSACKAANVELQTEIFPAATDSRYLRKSGADMIGFSPMNNTPILLHDHNEYLNEKVFIRGVDIYCKIISALANVEV</sequence>
<evidence type="ECO:0000313" key="7">
    <source>
        <dbReference type="Proteomes" id="UP000678393"/>
    </source>
</evidence>
<feature type="active site" description="Proton acceptor" evidence="3">
    <location>
        <position position="144"/>
    </location>
</feature>
<feature type="binding site" evidence="4">
    <location>
        <position position="110"/>
    </location>
    <ligand>
        <name>Zn(2+)</name>
        <dbReference type="ChEBI" id="CHEBI:29105"/>
        <label>2</label>
    </ligand>
</feature>
<evidence type="ECO:0000256" key="3">
    <source>
        <dbReference type="PIRSR" id="PIRSR036696-1"/>
    </source>
</evidence>
<comment type="cofactor">
    <cofactor evidence="4">
        <name>Zn(2+)</name>
        <dbReference type="ChEBI" id="CHEBI:29105"/>
    </cofactor>
    <text evidence="4">Binds 2 Zn(2+) ions per subunit.</text>
</comment>
<feature type="binding site" evidence="4">
    <location>
        <position position="342"/>
    </location>
    <ligand>
        <name>Zn(2+)</name>
        <dbReference type="ChEBI" id="CHEBI:29105"/>
        <label>2</label>
    </ligand>
</feature>
<dbReference type="PANTHER" id="PTHR45892">
    <property type="entry name" value="AMINOACYLASE-1"/>
    <property type="match status" value="1"/>
</dbReference>
<evidence type="ECO:0000313" key="6">
    <source>
        <dbReference type="EMBL" id="CAG5118368.1"/>
    </source>
</evidence>
<keyword evidence="4" id="KW-0862">Zinc</keyword>
<dbReference type="Proteomes" id="UP000678393">
    <property type="component" value="Unassembled WGS sequence"/>
</dbReference>
<dbReference type="Gene3D" id="3.30.70.360">
    <property type="match status" value="1"/>
</dbReference>
<comment type="caution">
    <text evidence="6">The sequence shown here is derived from an EMBL/GenBank/DDBJ whole genome shotgun (WGS) entry which is preliminary data.</text>
</comment>
<evidence type="ECO:0000259" key="5">
    <source>
        <dbReference type="Pfam" id="PF07687"/>
    </source>
</evidence>
<feature type="binding site" evidence="4">
    <location>
        <position position="77"/>
    </location>
    <ligand>
        <name>Zn(2+)</name>
        <dbReference type="ChEBI" id="CHEBI:29105"/>
        <label>1</label>
    </ligand>
</feature>
<reference evidence="6" key="1">
    <citation type="submission" date="2021-04" db="EMBL/GenBank/DDBJ databases">
        <authorList>
            <consortium name="Molecular Ecology Group"/>
        </authorList>
    </citation>
    <scope>NUCLEOTIDE SEQUENCE</scope>
</reference>
<feature type="binding site" evidence="4">
    <location>
        <position position="171"/>
    </location>
    <ligand>
        <name>Zn(2+)</name>
        <dbReference type="ChEBI" id="CHEBI:29105"/>
        <label>1</label>
    </ligand>
</feature>
<protein>
    <recommendedName>
        <fullName evidence="5">Peptidase M20 dimerisation domain-containing protein</fullName>
    </recommendedName>
</protein>
<dbReference type="PROSITE" id="PS00758">
    <property type="entry name" value="ARGE_DAPE_CPG2_1"/>
    <property type="match status" value="1"/>
</dbReference>
<dbReference type="EMBL" id="CAJHNH020000543">
    <property type="protein sequence ID" value="CAG5118368.1"/>
    <property type="molecule type" value="Genomic_DNA"/>
</dbReference>
<evidence type="ECO:0000256" key="4">
    <source>
        <dbReference type="PIRSR" id="PIRSR036696-2"/>
    </source>
</evidence>
<dbReference type="FunFam" id="3.40.630.10:FF:000019">
    <property type="entry name" value="Aminoacylase 1"/>
    <property type="match status" value="1"/>
</dbReference>
<dbReference type="PIRSF" id="PIRSF036696">
    <property type="entry name" value="ACY-1"/>
    <property type="match status" value="1"/>
</dbReference>
<keyword evidence="7" id="KW-1185">Reference proteome</keyword>
<evidence type="ECO:0000256" key="2">
    <source>
        <dbReference type="ARBA" id="ARBA00022801"/>
    </source>
</evidence>
<dbReference type="AlphaFoldDB" id="A0A8S3YPK2"/>
<dbReference type="InterPro" id="IPR002933">
    <property type="entry name" value="Peptidase_M20"/>
</dbReference>
<evidence type="ECO:0000256" key="1">
    <source>
        <dbReference type="ARBA" id="ARBA00006247"/>
    </source>
</evidence>